<evidence type="ECO:0000256" key="9">
    <source>
        <dbReference type="ARBA" id="ARBA00047552"/>
    </source>
</evidence>
<dbReference type="NCBIfam" id="TIGR00422">
    <property type="entry name" value="valS"/>
    <property type="match status" value="1"/>
</dbReference>
<comment type="similarity">
    <text evidence="11">Belongs to the class-I aminoacyl-tRNA synthetase family.</text>
</comment>
<dbReference type="InterPro" id="IPR033705">
    <property type="entry name" value="Anticodon_Ia_Val"/>
</dbReference>
<dbReference type="PANTHER" id="PTHR11946">
    <property type="entry name" value="VALYL-TRNA SYNTHETASES"/>
    <property type="match status" value="1"/>
</dbReference>
<dbReference type="HAMAP" id="MF_02005">
    <property type="entry name" value="Val_tRNA_synth_type2"/>
    <property type="match status" value="1"/>
</dbReference>
<dbReference type="SUPFAM" id="SSF47323">
    <property type="entry name" value="Anticodon-binding domain of a subclass of class I aminoacyl-tRNA synthetases"/>
    <property type="match status" value="1"/>
</dbReference>
<keyword evidence="3" id="KW-0963">Cytoplasm</keyword>
<evidence type="ECO:0000259" key="12">
    <source>
        <dbReference type="Pfam" id="PF00133"/>
    </source>
</evidence>
<dbReference type="PROSITE" id="PS00178">
    <property type="entry name" value="AA_TRNA_LIGASE_I"/>
    <property type="match status" value="1"/>
</dbReference>
<dbReference type="InterPro" id="IPR014729">
    <property type="entry name" value="Rossmann-like_a/b/a_fold"/>
</dbReference>
<protein>
    <recommendedName>
        <fullName evidence="2 10">Valine--tRNA ligase</fullName>
        <ecNumber evidence="2 10">6.1.1.9</ecNumber>
    </recommendedName>
</protein>
<sequence length="861" mass="96509">MGRVEGWLMSTEAPKQYDFAATEKKWREAWLASGTYAWDPSVPRDASYVVDTPPPTVSGFLHIGHVYSYTQTDLIARFQRMAGKNVFYPMGFDDNGLPTERLVEKRRNIRATDMSREEFIRICHEEVQEAEQDFRNLFREIGLSVDWNLEYQTISPHSRRISQMSVLDLYGRDHLYRQMQPTLWDPVDRTAIAQAEVVEKESAGTLWQVAFDVAGGGQLEIATTRPELMAACVALMIHPEHPRAKELTGKTIVTPLFRVEVPVVLDERVDPEKGTGMVMCCTFGDQVDVEWWREHKLPLRVILTKEGRVGDLSGIGGEGWPSQDPAKAKGAAEQLTGLKVNAAREKMVELLTADNRVTAATPVTRMIPAAERSGAPLELLVTPQWFVRVLDKKEALIEKGRQINWYPDYMRTRFEIWTENLKWDWCISRQRYFGVPFPFWYSKRAGEEGKIIPAHPDDLPVNPLVDLPRGYTRDEVEPDPDVMDTWATSSVSPQINAGAVAQRYAADPERFAKLFPADLRPQAHEIIRTWAFYTIVKSHLHEDKAPWRDMAISGWCLAQDRSKMSKSKGNNIDPRGLLGRYGADVVRYWTATSKLGLDTAYSEDVLKVGKRLQTKLWNAARFLMLQLEGFEGEPTTPAADVAKGLISEPFDKWVLSRLGRTVERATSLFEAYEYADALETIERFFWADLCDNYLELVKARSYGETGSEAGKLSAHYTLWHCLETVLRLFAPVMAHLAEELYHQHFPARAQAWGSVHALGSWPKLADQAIDEAAEALGAAGVGILGAVRKVKSERKVSIKTPVTKLAVAPAAEPVAGLERLFADLAPTVSATGIEQAGSLSGDTVATEDGRHNLVVELAVAG</sequence>
<accession>A0A8J3E329</accession>
<evidence type="ECO:0000313" key="15">
    <source>
        <dbReference type="Proteomes" id="UP000646365"/>
    </source>
</evidence>
<dbReference type="CDD" id="cd07962">
    <property type="entry name" value="Anticodon_Ia_Val"/>
    <property type="match status" value="1"/>
</dbReference>
<dbReference type="GO" id="GO:0005524">
    <property type="term" value="F:ATP binding"/>
    <property type="evidence" value="ECO:0007669"/>
    <property type="project" value="UniProtKB-KW"/>
</dbReference>
<evidence type="ECO:0000256" key="2">
    <source>
        <dbReference type="ARBA" id="ARBA00013169"/>
    </source>
</evidence>
<keyword evidence="8 11" id="KW-0030">Aminoacyl-tRNA synthetase</keyword>
<reference evidence="14" key="2">
    <citation type="submission" date="2020-09" db="EMBL/GenBank/DDBJ databases">
        <authorList>
            <person name="Sun Q."/>
            <person name="Zhou Y."/>
        </authorList>
    </citation>
    <scope>NUCLEOTIDE SEQUENCE</scope>
    <source>
        <strain evidence="14">CGMCC 1.15725</strain>
    </source>
</reference>
<evidence type="ECO:0000256" key="10">
    <source>
        <dbReference type="NCBIfam" id="TIGR00422"/>
    </source>
</evidence>
<dbReference type="PRINTS" id="PR00986">
    <property type="entry name" value="TRNASYNTHVAL"/>
</dbReference>
<dbReference type="GO" id="GO:0004832">
    <property type="term" value="F:valine-tRNA ligase activity"/>
    <property type="evidence" value="ECO:0007669"/>
    <property type="project" value="UniProtKB-UniRule"/>
</dbReference>
<dbReference type="InterPro" id="IPR013155">
    <property type="entry name" value="M/V/L/I-tRNA-synth_anticd-bd"/>
</dbReference>
<comment type="caution">
    <text evidence="14">The sequence shown here is derived from an EMBL/GenBank/DDBJ whole genome shotgun (WGS) entry which is preliminary data.</text>
</comment>
<dbReference type="Pfam" id="PF00133">
    <property type="entry name" value="tRNA-synt_1"/>
    <property type="match status" value="1"/>
</dbReference>
<gene>
    <name evidence="14" type="primary">valS</name>
    <name evidence="14" type="ORF">GCM10011611_18440</name>
</gene>
<evidence type="ECO:0000256" key="1">
    <source>
        <dbReference type="ARBA" id="ARBA00004496"/>
    </source>
</evidence>
<dbReference type="SUPFAM" id="SSF50677">
    <property type="entry name" value="ValRS/IleRS/LeuRS editing domain"/>
    <property type="match status" value="1"/>
</dbReference>
<dbReference type="Proteomes" id="UP000646365">
    <property type="component" value="Unassembled WGS sequence"/>
</dbReference>
<evidence type="ECO:0000256" key="5">
    <source>
        <dbReference type="ARBA" id="ARBA00022741"/>
    </source>
</evidence>
<keyword evidence="6 11" id="KW-0067">ATP-binding</keyword>
<keyword evidence="15" id="KW-1185">Reference proteome</keyword>
<evidence type="ECO:0000256" key="7">
    <source>
        <dbReference type="ARBA" id="ARBA00022917"/>
    </source>
</evidence>
<keyword evidence="7 11" id="KW-0648">Protein biosynthesis</keyword>
<dbReference type="PANTHER" id="PTHR11946:SF93">
    <property type="entry name" value="VALINE--TRNA LIGASE, CHLOROPLASTIC_MITOCHONDRIAL 2"/>
    <property type="match status" value="1"/>
</dbReference>
<evidence type="ECO:0000313" key="14">
    <source>
        <dbReference type="EMBL" id="GGF13048.1"/>
    </source>
</evidence>
<dbReference type="EC" id="6.1.1.9" evidence="2 10"/>
<dbReference type="GO" id="GO:0006438">
    <property type="term" value="P:valyl-tRNA aminoacylation"/>
    <property type="evidence" value="ECO:0007669"/>
    <property type="project" value="UniProtKB-UniRule"/>
</dbReference>
<dbReference type="InterPro" id="IPR022874">
    <property type="entry name" value="Valine-tRNA_ligase_type_2"/>
</dbReference>
<proteinExistence type="inferred from homology"/>
<dbReference type="Gene3D" id="3.40.50.620">
    <property type="entry name" value="HUPs"/>
    <property type="match status" value="2"/>
</dbReference>
<dbReference type="Gene3D" id="3.90.740.10">
    <property type="entry name" value="Valyl/Leucyl/Isoleucyl-tRNA synthetase, editing domain"/>
    <property type="match status" value="1"/>
</dbReference>
<comment type="subcellular location">
    <subcellularLocation>
        <location evidence="1">Cytoplasm</location>
    </subcellularLocation>
</comment>
<dbReference type="AlphaFoldDB" id="A0A8J3E329"/>
<feature type="domain" description="Aminoacyl-tRNA synthetase class Ia" evidence="12">
    <location>
        <begin position="26"/>
        <end position="599"/>
    </location>
</feature>
<dbReference type="Gene3D" id="1.10.730.10">
    <property type="entry name" value="Isoleucyl-tRNA Synthetase, Domain 1"/>
    <property type="match status" value="1"/>
</dbReference>
<reference evidence="14" key="1">
    <citation type="journal article" date="2014" name="Int. J. Syst. Evol. Microbiol.">
        <title>Complete genome sequence of Corynebacterium casei LMG S-19264T (=DSM 44701T), isolated from a smear-ripened cheese.</title>
        <authorList>
            <consortium name="US DOE Joint Genome Institute (JGI-PGF)"/>
            <person name="Walter F."/>
            <person name="Albersmeier A."/>
            <person name="Kalinowski J."/>
            <person name="Ruckert C."/>
        </authorList>
    </citation>
    <scope>NUCLEOTIDE SEQUENCE</scope>
    <source>
        <strain evidence="14">CGMCC 1.15725</strain>
    </source>
</reference>
<evidence type="ECO:0000256" key="11">
    <source>
        <dbReference type="RuleBase" id="RU363035"/>
    </source>
</evidence>
<keyword evidence="5 11" id="KW-0547">Nucleotide-binding</keyword>
<evidence type="ECO:0000259" key="13">
    <source>
        <dbReference type="Pfam" id="PF08264"/>
    </source>
</evidence>
<evidence type="ECO:0000256" key="6">
    <source>
        <dbReference type="ARBA" id="ARBA00022840"/>
    </source>
</evidence>
<evidence type="ECO:0000256" key="4">
    <source>
        <dbReference type="ARBA" id="ARBA00022598"/>
    </source>
</evidence>
<dbReference type="FunFam" id="3.40.50.620:FF:000192">
    <property type="entry name" value="Valine--tRNA ligase"/>
    <property type="match status" value="1"/>
</dbReference>
<dbReference type="InterPro" id="IPR009080">
    <property type="entry name" value="tRNAsynth_Ia_anticodon-bd"/>
</dbReference>
<dbReference type="InterPro" id="IPR009008">
    <property type="entry name" value="Val/Leu/Ile-tRNA-synth_edit"/>
</dbReference>
<dbReference type="NCBIfam" id="NF009687">
    <property type="entry name" value="PRK13208.1"/>
    <property type="match status" value="1"/>
</dbReference>
<comment type="catalytic activity">
    <reaction evidence="9">
        <text>tRNA(Val) + L-valine + ATP = L-valyl-tRNA(Val) + AMP + diphosphate</text>
        <dbReference type="Rhea" id="RHEA:10704"/>
        <dbReference type="Rhea" id="RHEA-COMP:9672"/>
        <dbReference type="Rhea" id="RHEA-COMP:9708"/>
        <dbReference type="ChEBI" id="CHEBI:30616"/>
        <dbReference type="ChEBI" id="CHEBI:33019"/>
        <dbReference type="ChEBI" id="CHEBI:57762"/>
        <dbReference type="ChEBI" id="CHEBI:78442"/>
        <dbReference type="ChEBI" id="CHEBI:78537"/>
        <dbReference type="ChEBI" id="CHEBI:456215"/>
        <dbReference type="EC" id="6.1.1.9"/>
    </reaction>
</comment>
<dbReference type="GO" id="GO:0002161">
    <property type="term" value="F:aminoacyl-tRNA deacylase activity"/>
    <property type="evidence" value="ECO:0007669"/>
    <property type="project" value="InterPro"/>
</dbReference>
<feature type="domain" description="Methionyl/Valyl/Leucyl/Isoleucyl-tRNA synthetase anticodon-binding" evidence="13">
    <location>
        <begin position="651"/>
        <end position="803"/>
    </location>
</feature>
<dbReference type="InterPro" id="IPR002303">
    <property type="entry name" value="Valyl-tRNA_ligase"/>
</dbReference>
<dbReference type="EMBL" id="BMJQ01000004">
    <property type="protein sequence ID" value="GGF13048.1"/>
    <property type="molecule type" value="Genomic_DNA"/>
</dbReference>
<name>A0A8J3E329_9PROT</name>
<evidence type="ECO:0000256" key="8">
    <source>
        <dbReference type="ARBA" id="ARBA00023146"/>
    </source>
</evidence>
<dbReference type="SUPFAM" id="SSF52374">
    <property type="entry name" value="Nucleotidylyl transferase"/>
    <property type="match status" value="1"/>
</dbReference>
<dbReference type="InterPro" id="IPR001412">
    <property type="entry name" value="aa-tRNA-synth_I_CS"/>
</dbReference>
<evidence type="ECO:0000256" key="3">
    <source>
        <dbReference type="ARBA" id="ARBA00022490"/>
    </source>
</evidence>
<dbReference type="Pfam" id="PF08264">
    <property type="entry name" value="Anticodon_1"/>
    <property type="match status" value="1"/>
</dbReference>
<keyword evidence="4 11" id="KW-0436">Ligase</keyword>
<dbReference type="GO" id="GO:0005829">
    <property type="term" value="C:cytosol"/>
    <property type="evidence" value="ECO:0007669"/>
    <property type="project" value="TreeGrafter"/>
</dbReference>
<organism evidence="14 15">
    <name type="scientific">Aliidongia dinghuensis</name>
    <dbReference type="NCBI Taxonomy" id="1867774"/>
    <lineage>
        <taxon>Bacteria</taxon>
        <taxon>Pseudomonadati</taxon>
        <taxon>Pseudomonadota</taxon>
        <taxon>Alphaproteobacteria</taxon>
        <taxon>Rhodospirillales</taxon>
        <taxon>Dongiaceae</taxon>
        <taxon>Aliidongia</taxon>
    </lineage>
</organism>
<dbReference type="InterPro" id="IPR002300">
    <property type="entry name" value="aa-tRNA-synth_Ia"/>
</dbReference>